<dbReference type="Pfam" id="PF13374">
    <property type="entry name" value="TPR_10"/>
    <property type="match status" value="1"/>
</dbReference>
<name>A0A9W9V2V3_9EURO</name>
<reference evidence="3" key="2">
    <citation type="journal article" date="2023" name="IMA Fungus">
        <title>Comparative genomic study of the Penicillium genus elucidates a diverse pangenome and 15 lateral gene transfer events.</title>
        <authorList>
            <person name="Petersen C."/>
            <person name="Sorensen T."/>
            <person name="Nielsen M.R."/>
            <person name="Sondergaard T.E."/>
            <person name="Sorensen J.L."/>
            <person name="Fitzpatrick D.A."/>
            <person name="Frisvad J.C."/>
            <person name="Nielsen K.L."/>
        </authorList>
    </citation>
    <scope>NUCLEOTIDE SEQUENCE</scope>
    <source>
        <strain evidence="3">IBT 3081</strain>
    </source>
</reference>
<feature type="repeat" description="TPR" evidence="1">
    <location>
        <begin position="895"/>
        <end position="928"/>
    </location>
</feature>
<dbReference type="PANTHER" id="PTHR46082:SF6">
    <property type="entry name" value="AAA+ ATPASE DOMAIN-CONTAINING PROTEIN-RELATED"/>
    <property type="match status" value="1"/>
</dbReference>
<dbReference type="SMART" id="SM00028">
    <property type="entry name" value="TPR"/>
    <property type="match status" value="9"/>
</dbReference>
<evidence type="ECO:0000313" key="4">
    <source>
        <dbReference type="Proteomes" id="UP001147752"/>
    </source>
</evidence>
<dbReference type="PANTHER" id="PTHR46082">
    <property type="entry name" value="ATP/GTP-BINDING PROTEIN-RELATED"/>
    <property type="match status" value="1"/>
</dbReference>
<feature type="repeat" description="TPR" evidence="1">
    <location>
        <begin position="937"/>
        <end position="970"/>
    </location>
</feature>
<dbReference type="Gene3D" id="3.40.50.300">
    <property type="entry name" value="P-loop containing nucleotide triphosphate hydrolases"/>
    <property type="match status" value="1"/>
</dbReference>
<dbReference type="RefSeq" id="XP_056577131.1">
    <property type="nucleotide sequence ID" value="XM_056726280.1"/>
</dbReference>
<dbReference type="InterPro" id="IPR027417">
    <property type="entry name" value="P-loop_NTPase"/>
</dbReference>
<dbReference type="InterPro" id="IPR011990">
    <property type="entry name" value="TPR-like_helical_dom_sf"/>
</dbReference>
<dbReference type="PROSITE" id="PS50005">
    <property type="entry name" value="TPR"/>
    <property type="match status" value="8"/>
</dbReference>
<dbReference type="Gene3D" id="3.40.50.1580">
    <property type="entry name" value="Nucleoside phosphorylase domain"/>
    <property type="match status" value="1"/>
</dbReference>
<dbReference type="InterPro" id="IPR035994">
    <property type="entry name" value="Nucleoside_phosphorylase_sf"/>
</dbReference>
<feature type="repeat" description="TPR" evidence="1">
    <location>
        <begin position="811"/>
        <end position="844"/>
    </location>
</feature>
<dbReference type="InterPro" id="IPR053137">
    <property type="entry name" value="NLR-like"/>
</dbReference>
<evidence type="ECO:0000256" key="2">
    <source>
        <dbReference type="SAM" id="MobiDB-lite"/>
    </source>
</evidence>
<feature type="repeat" description="TPR" evidence="1">
    <location>
        <begin position="979"/>
        <end position="1012"/>
    </location>
</feature>
<protein>
    <submittedName>
        <fullName evidence="3">Disease resistance protein</fullName>
    </submittedName>
</protein>
<keyword evidence="4" id="KW-1185">Reference proteome</keyword>
<dbReference type="Proteomes" id="UP001147752">
    <property type="component" value="Unassembled WGS sequence"/>
</dbReference>
<reference evidence="3" key="1">
    <citation type="submission" date="2022-12" db="EMBL/GenBank/DDBJ databases">
        <authorList>
            <person name="Petersen C."/>
        </authorList>
    </citation>
    <scope>NUCLEOTIDE SEQUENCE</scope>
    <source>
        <strain evidence="3">IBT 3081</strain>
    </source>
</reference>
<dbReference type="OrthoDB" id="5986190at2759"/>
<proteinExistence type="predicted"/>
<dbReference type="SUPFAM" id="SSF48452">
    <property type="entry name" value="TPR-like"/>
    <property type="match status" value="1"/>
</dbReference>
<sequence length="1199" mass="135004">MSLKKLSLNSYRIGWICPLEVEQIAAMEMLDEEHQPLPQSRGDTNVYNLGSINNHNVVIAGLPRAGNCSAATVVTQMRMTFPDLKYVLLVGIGGGVPTKTECGTIRLGHVVVSDPAGIHSGAVQYDHGKAKGGHFERKGFLAPPPTALLNAAREVAVRRQRMDYDPIWKNLERTQTSPRLRRRFKFPGAANDHLYPSTHTHRQEGISCEDGGCDPSQRIERPTDKEDDSFIVVHRGTIASGELVIKDAELRDDLAQTHGVLCFEMEAAGALTDFPCIVIRGISDYCDSHKNDQWHGYAAAVAAAYARQLFFHMSIEEEQRNLDATPTTFELPLNLSEISEVTRFVAREDSLKRIQEILDATAGRRTAVVHGLGGIGKTQLAIAYMKQNRSHYSARIWLDAKNETALKESFSRVAEWIVRHHPSATYVAAASESQELDEIVKAVKQWLDEPMNDRWLIIYDNYDNPLLRNRTGKRPSSASFVEADTNDNDDDLTKAFDLQKFLPETDHGAIVVTTRSSMVKLGQRLHLRKLEDINDSLDVLASVSGREDLRQDPAATDLVRQLDGLPLALATAGAYLEQVSISCTDYLQLYRESWQQLHEKTPPLGAYDQTLYSTWNLSYRYIQQQSPIAAMLLRQWAYFASEDLWYDLLKDCGPEKPEWLGSLTKDKLTFHASLRLLCSHGLVEADPTTKLQRVESRGYSVHGCVHSWMIHVLNPGLDKSLAWIAVECVATHVPTEDEPNFWLIQRRLIAHADRCLEILRNLEIEDEDVAPLFSLGYLYADQGRFQEAEAMYERALEGYEKAWGREHMSTLDTVNNLGTIYENQGRLQEAEAMYERALEGCEKAWGREHTSTLGTVSNLGILYKEQGRLQEAEAMYERALEGCEKAWGREHTSTLGTVSNLGILYKEQGRLQEAEAMYERALKGYEKAWGREHTSTLDTVSNLGILYKEQGRLQEAEAMYERALEGCEKAWGREHTSTLGAVNNLGALYAIQGRLQEAEAMYERALEGKEKAWGREHTSTLDTVHNLGALYKEQGRLQEAEAMYERALEGCEKAWGRRHKSTLDTVSNLGTLYTYQGRLQEAEAMYERALEGYEAAFGATSPLTYIPALHTLKNFGLLCESNGKVDTALLYYQRGLVGTEIVWGQNSEQYTWLSNQLSSIQRGTSNISDGDESVQKKTTMMGTKWRKVRAKLSGMYKPK</sequence>
<dbReference type="SUPFAM" id="SSF52540">
    <property type="entry name" value="P-loop containing nucleoside triphosphate hydrolases"/>
    <property type="match status" value="1"/>
</dbReference>
<gene>
    <name evidence="3" type="ORF">N7517_008550</name>
</gene>
<keyword evidence="1" id="KW-0802">TPR repeat</keyword>
<feature type="repeat" description="TPR" evidence="1">
    <location>
        <begin position="1063"/>
        <end position="1096"/>
    </location>
</feature>
<feature type="repeat" description="TPR" evidence="1">
    <location>
        <begin position="1021"/>
        <end position="1054"/>
    </location>
</feature>
<dbReference type="EMBL" id="JAPZBT010000003">
    <property type="protein sequence ID" value="KAJ5365664.1"/>
    <property type="molecule type" value="Genomic_DNA"/>
</dbReference>
<dbReference type="SUPFAM" id="SSF53167">
    <property type="entry name" value="Purine and uridine phosphorylases"/>
    <property type="match status" value="1"/>
</dbReference>
<dbReference type="Gene3D" id="1.25.40.10">
    <property type="entry name" value="Tetratricopeptide repeat domain"/>
    <property type="match status" value="3"/>
</dbReference>
<dbReference type="GO" id="GO:0003824">
    <property type="term" value="F:catalytic activity"/>
    <property type="evidence" value="ECO:0007669"/>
    <property type="project" value="InterPro"/>
</dbReference>
<feature type="repeat" description="TPR" evidence="1">
    <location>
        <begin position="853"/>
        <end position="886"/>
    </location>
</feature>
<evidence type="ECO:0000313" key="3">
    <source>
        <dbReference type="EMBL" id="KAJ5365664.1"/>
    </source>
</evidence>
<evidence type="ECO:0000256" key="1">
    <source>
        <dbReference type="PROSITE-ProRule" id="PRU00339"/>
    </source>
</evidence>
<accession>A0A9W9V2V3</accession>
<dbReference type="Pfam" id="PF13424">
    <property type="entry name" value="TPR_12"/>
    <property type="match status" value="4"/>
</dbReference>
<feature type="repeat" description="TPR" evidence="1">
    <location>
        <begin position="769"/>
        <end position="802"/>
    </location>
</feature>
<feature type="region of interest" description="Disordered" evidence="2">
    <location>
        <begin position="192"/>
        <end position="212"/>
    </location>
</feature>
<organism evidence="3 4">
    <name type="scientific">Penicillium concentricum</name>
    <dbReference type="NCBI Taxonomy" id="293559"/>
    <lineage>
        <taxon>Eukaryota</taxon>
        <taxon>Fungi</taxon>
        <taxon>Dikarya</taxon>
        <taxon>Ascomycota</taxon>
        <taxon>Pezizomycotina</taxon>
        <taxon>Eurotiomycetes</taxon>
        <taxon>Eurotiomycetidae</taxon>
        <taxon>Eurotiales</taxon>
        <taxon>Aspergillaceae</taxon>
        <taxon>Penicillium</taxon>
    </lineage>
</organism>
<dbReference type="PRINTS" id="PR00381">
    <property type="entry name" value="KINESINLIGHT"/>
</dbReference>
<dbReference type="AlphaFoldDB" id="A0A9W9V2V3"/>
<dbReference type="GeneID" id="81465463"/>
<comment type="caution">
    <text evidence="3">The sequence shown here is derived from an EMBL/GenBank/DDBJ whole genome shotgun (WGS) entry which is preliminary data.</text>
</comment>
<dbReference type="GO" id="GO:0009116">
    <property type="term" value="P:nucleoside metabolic process"/>
    <property type="evidence" value="ECO:0007669"/>
    <property type="project" value="InterPro"/>
</dbReference>
<dbReference type="InterPro" id="IPR019734">
    <property type="entry name" value="TPR_rpt"/>
</dbReference>